<accession>D1PVP5</accession>
<gene>
    <name evidence="1" type="ORF">HMPREF0645_1030</name>
</gene>
<proteinExistence type="predicted"/>
<evidence type="ECO:0000313" key="2">
    <source>
        <dbReference type="Proteomes" id="UP000003160"/>
    </source>
</evidence>
<name>D1PVP5_9BACT</name>
<organism evidence="1 2">
    <name type="scientific">Hallella bergensis DSM 17361</name>
    <dbReference type="NCBI Taxonomy" id="585502"/>
    <lineage>
        <taxon>Bacteria</taxon>
        <taxon>Pseudomonadati</taxon>
        <taxon>Bacteroidota</taxon>
        <taxon>Bacteroidia</taxon>
        <taxon>Bacteroidales</taxon>
        <taxon>Prevotellaceae</taxon>
        <taxon>Hallella</taxon>
    </lineage>
</organism>
<keyword evidence="2" id="KW-1185">Reference proteome</keyword>
<dbReference type="Proteomes" id="UP000003160">
    <property type="component" value="Unassembled WGS sequence"/>
</dbReference>
<comment type="caution">
    <text evidence="1">The sequence shown here is derived from an EMBL/GenBank/DDBJ whole genome shotgun (WGS) entry which is preliminary data.</text>
</comment>
<protein>
    <submittedName>
        <fullName evidence="1">Uncharacterized protein</fullName>
    </submittedName>
</protein>
<dbReference type="EMBL" id="ACKS01000039">
    <property type="protein sequence ID" value="EFA44615.1"/>
    <property type="molecule type" value="Genomic_DNA"/>
</dbReference>
<dbReference type="AlphaFoldDB" id="D1PVP5"/>
<dbReference type="HOGENOM" id="CLU_3139066_0_0_10"/>
<reference evidence="1 2" key="1">
    <citation type="submission" date="2009-10" db="EMBL/GenBank/DDBJ databases">
        <authorList>
            <person name="Qin X."/>
            <person name="Bachman B."/>
            <person name="Battles P."/>
            <person name="Bell A."/>
            <person name="Bess C."/>
            <person name="Bickham C."/>
            <person name="Chaboub L."/>
            <person name="Chen D."/>
            <person name="Coyle M."/>
            <person name="Deiros D.R."/>
            <person name="Dinh H."/>
            <person name="Forbes L."/>
            <person name="Fowler G."/>
            <person name="Francisco L."/>
            <person name="Fu Q."/>
            <person name="Gubbala S."/>
            <person name="Hale W."/>
            <person name="Han Y."/>
            <person name="Hemphill L."/>
            <person name="Highlander S.K."/>
            <person name="Hirani K."/>
            <person name="Hogues M."/>
            <person name="Jackson L."/>
            <person name="Jakkamsetti A."/>
            <person name="Javaid M."/>
            <person name="Jiang H."/>
            <person name="Korchina V."/>
            <person name="Kovar C."/>
            <person name="Lara F."/>
            <person name="Lee S."/>
            <person name="Mata R."/>
            <person name="Mathew T."/>
            <person name="Moen C."/>
            <person name="Morales K."/>
            <person name="Munidasa M."/>
            <person name="Nazareth L."/>
            <person name="Ngo R."/>
            <person name="Nguyen L."/>
            <person name="Okwuonu G."/>
            <person name="Ongeri F."/>
            <person name="Patil S."/>
            <person name="Petrosino J."/>
            <person name="Pham C."/>
            <person name="Pham P."/>
            <person name="Pu L.-L."/>
            <person name="Puazo M."/>
            <person name="Raj R."/>
            <person name="Reid J."/>
            <person name="Rouhana J."/>
            <person name="Saada N."/>
            <person name="Shang Y."/>
            <person name="Simmons D."/>
            <person name="Thornton R."/>
            <person name="Warren J."/>
            <person name="Weissenberger G."/>
            <person name="Zhang J."/>
            <person name="Zhang L."/>
            <person name="Zhou C."/>
            <person name="Zhu D."/>
            <person name="Muzny D."/>
            <person name="Worley K."/>
            <person name="Gibbs R."/>
        </authorList>
    </citation>
    <scope>NUCLEOTIDE SEQUENCE [LARGE SCALE GENOMIC DNA]</scope>
    <source>
        <strain evidence="1 2">DSM 17361</strain>
    </source>
</reference>
<evidence type="ECO:0000313" key="1">
    <source>
        <dbReference type="EMBL" id="EFA44615.1"/>
    </source>
</evidence>
<sequence>MENFTVSQLKNINQNMAFFSPDVPKLVTKIWLFYFTTINNSHRYSDLPA</sequence>